<dbReference type="Gene3D" id="2.40.50.100">
    <property type="match status" value="2"/>
</dbReference>
<dbReference type="Proteomes" id="UP000298324">
    <property type="component" value="Unassembled WGS sequence"/>
</dbReference>
<dbReference type="InterPro" id="IPR059052">
    <property type="entry name" value="HH_YbhG-like"/>
</dbReference>
<evidence type="ECO:0000259" key="4">
    <source>
        <dbReference type="Pfam" id="PF25954"/>
    </source>
</evidence>
<dbReference type="Gene3D" id="2.40.30.170">
    <property type="match status" value="1"/>
</dbReference>
<evidence type="ECO:0000313" key="5">
    <source>
        <dbReference type="EMBL" id="TEB07608.1"/>
    </source>
</evidence>
<gene>
    <name evidence="5" type="primary">emrA</name>
    <name evidence="5" type="ORF">Psch_01163</name>
</gene>
<reference evidence="5 6" key="1">
    <citation type="journal article" date="2018" name="Environ. Microbiol.">
        <title>Novel energy conservation strategies and behaviour of Pelotomaculum schinkii driving syntrophic propionate catabolism.</title>
        <authorList>
            <person name="Hidalgo-Ahumada C.A.P."/>
            <person name="Nobu M.K."/>
            <person name="Narihiro T."/>
            <person name="Tamaki H."/>
            <person name="Liu W.T."/>
            <person name="Kamagata Y."/>
            <person name="Stams A.J.M."/>
            <person name="Imachi H."/>
            <person name="Sousa D.Z."/>
        </authorList>
    </citation>
    <scope>NUCLEOTIDE SEQUENCE [LARGE SCALE GENOMIC DNA]</scope>
    <source>
        <strain evidence="5 6">HH</strain>
    </source>
</reference>
<feature type="domain" description="YbhG-like alpha-helical hairpin" evidence="3">
    <location>
        <begin position="89"/>
        <end position="203"/>
    </location>
</feature>
<evidence type="ECO:0000256" key="2">
    <source>
        <dbReference type="ARBA" id="ARBA00023054"/>
    </source>
</evidence>
<feature type="domain" description="CusB-like beta-barrel" evidence="4">
    <location>
        <begin position="240"/>
        <end position="322"/>
    </location>
</feature>
<dbReference type="EMBL" id="QFGA01000001">
    <property type="protein sequence ID" value="TEB07608.1"/>
    <property type="molecule type" value="Genomic_DNA"/>
</dbReference>
<comment type="subcellular location">
    <subcellularLocation>
        <location evidence="1">Cell envelope</location>
    </subcellularLocation>
</comment>
<proteinExistence type="predicted"/>
<dbReference type="Pfam" id="PF25881">
    <property type="entry name" value="HH_YBHG"/>
    <property type="match status" value="1"/>
</dbReference>
<sequence length="324" mass="34872">MKRKIPIIILALLLGAGGYWGYRWYNQAPQAGLQATGTIEATQVQLTAKLPGTLQDFTVKEGDPVKKGQLVGSLLRNDLVAQRERDALGVIQAQAQLDDLLSGARQQELRDAEIAVSIAETNYEKAGKDYNRAVELHQGMAISDAELEKADTAYKQAANQLESANAKLSLLRSGSRTDQIAAAQAGVEQSAAVLKASEVLLEDTKIICPIDGVILSKNFEQGEYVQAGSAVATAANLNDMWIRVYIPTDDLPQVKLGQSVTFTVSGSSVEYTGTVEEIAGKGEFTPKTIQTKKERTNVVYAVKIRVDNQAGALKPGMPADVIIQ</sequence>
<dbReference type="Pfam" id="PF25954">
    <property type="entry name" value="Beta-barrel_RND_2"/>
    <property type="match status" value="1"/>
</dbReference>
<dbReference type="InterPro" id="IPR050465">
    <property type="entry name" value="UPF0194_transport"/>
</dbReference>
<dbReference type="RefSeq" id="WP_190239457.1">
    <property type="nucleotide sequence ID" value="NZ_QFGA01000001.1"/>
</dbReference>
<keyword evidence="6" id="KW-1185">Reference proteome</keyword>
<evidence type="ECO:0000256" key="1">
    <source>
        <dbReference type="ARBA" id="ARBA00004196"/>
    </source>
</evidence>
<keyword evidence="2" id="KW-0175">Coiled coil</keyword>
<dbReference type="SUPFAM" id="SSF111369">
    <property type="entry name" value="HlyD-like secretion proteins"/>
    <property type="match status" value="1"/>
</dbReference>
<dbReference type="AlphaFoldDB" id="A0A4Y7RF28"/>
<protein>
    <submittedName>
        <fullName evidence="5">Multidrug export protein EmrA</fullName>
    </submittedName>
</protein>
<organism evidence="5 6">
    <name type="scientific">Pelotomaculum schinkii</name>
    <dbReference type="NCBI Taxonomy" id="78350"/>
    <lineage>
        <taxon>Bacteria</taxon>
        <taxon>Bacillati</taxon>
        <taxon>Bacillota</taxon>
        <taxon>Clostridia</taxon>
        <taxon>Eubacteriales</taxon>
        <taxon>Desulfotomaculaceae</taxon>
        <taxon>Pelotomaculum</taxon>
    </lineage>
</organism>
<evidence type="ECO:0000313" key="6">
    <source>
        <dbReference type="Proteomes" id="UP000298324"/>
    </source>
</evidence>
<dbReference type="GO" id="GO:0030313">
    <property type="term" value="C:cell envelope"/>
    <property type="evidence" value="ECO:0007669"/>
    <property type="project" value="UniProtKB-SubCell"/>
</dbReference>
<name>A0A4Y7RF28_9FIRM</name>
<accession>A0A4Y7RF28</accession>
<evidence type="ECO:0000259" key="3">
    <source>
        <dbReference type="Pfam" id="PF25881"/>
    </source>
</evidence>
<dbReference type="PANTHER" id="PTHR32347:SF23">
    <property type="entry name" value="BLL5650 PROTEIN"/>
    <property type="match status" value="1"/>
</dbReference>
<dbReference type="PANTHER" id="PTHR32347">
    <property type="entry name" value="EFFLUX SYSTEM COMPONENT YKNX-RELATED"/>
    <property type="match status" value="1"/>
</dbReference>
<dbReference type="InterPro" id="IPR058792">
    <property type="entry name" value="Beta-barrel_RND_2"/>
</dbReference>
<comment type="caution">
    <text evidence="5">The sequence shown here is derived from an EMBL/GenBank/DDBJ whole genome shotgun (WGS) entry which is preliminary data.</text>
</comment>